<feature type="compositionally biased region" description="Basic residues" evidence="9">
    <location>
        <begin position="1567"/>
        <end position="1580"/>
    </location>
</feature>
<dbReference type="EMBL" id="GAKP01021588">
    <property type="protein sequence ID" value="JAC37364.1"/>
    <property type="molecule type" value="Transcribed_RNA"/>
</dbReference>
<feature type="region of interest" description="Disordered" evidence="9">
    <location>
        <begin position="633"/>
        <end position="715"/>
    </location>
</feature>
<feature type="compositionally biased region" description="Low complexity" evidence="9">
    <location>
        <begin position="1415"/>
        <end position="1458"/>
    </location>
</feature>
<dbReference type="PROSITE" id="PS50888">
    <property type="entry name" value="BHLH"/>
    <property type="match status" value="1"/>
</dbReference>
<dbReference type="PANTHER" id="PTHR23349:SF50">
    <property type="entry name" value="PROTEIN TWIST"/>
    <property type="match status" value="1"/>
</dbReference>
<feature type="region of interest" description="Disordered" evidence="9">
    <location>
        <begin position="454"/>
        <end position="482"/>
    </location>
</feature>
<feature type="compositionally biased region" description="Low complexity" evidence="9">
    <location>
        <begin position="966"/>
        <end position="984"/>
    </location>
</feature>
<keyword evidence="3" id="KW-0805">Transcription regulation</keyword>
<feature type="compositionally biased region" description="Basic and acidic residues" evidence="9">
    <location>
        <begin position="1581"/>
        <end position="1591"/>
    </location>
</feature>
<evidence type="ECO:0000259" key="10">
    <source>
        <dbReference type="PROSITE" id="PS50888"/>
    </source>
</evidence>
<dbReference type="SMART" id="SM00353">
    <property type="entry name" value="HLH"/>
    <property type="match status" value="1"/>
</dbReference>
<dbReference type="GO" id="GO:0046983">
    <property type="term" value="F:protein dimerization activity"/>
    <property type="evidence" value="ECO:0007669"/>
    <property type="project" value="InterPro"/>
</dbReference>
<evidence type="ECO:0000256" key="1">
    <source>
        <dbReference type="ARBA" id="ARBA00022473"/>
    </source>
</evidence>
<keyword evidence="1" id="KW-0217">Developmental protein</keyword>
<protein>
    <recommendedName>
        <fullName evidence="8">Protein twist</fullName>
    </recommendedName>
</protein>
<feature type="domain" description="BHLH" evidence="10">
    <location>
        <begin position="1591"/>
        <end position="1642"/>
    </location>
</feature>
<organism evidence="11">
    <name type="scientific">Bactrocera dorsalis</name>
    <name type="common">Oriental fruit fly</name>
    <name type="synonym">Dacus dorsalis</name>
    <dbReference type="NCBI Taxonomy" id="27457"/>
    <lineage>
        <taxon>Eukaryota</taxon>
        <taxon>Metazoa</taxon>
        <taxon>Ecdysozoa</taxon>
        <taxon>Arthropoda</taxon>
        <taxon>Hexapoda</taxon>
        <taxon>Insecta</taxon>
        <taxon>Pterygota</taxon>
        <taxon>Neoptera</taxon>
        <taxon>Endopterygota</taxon>
        <taxon>Diptera</taxon>
        <taxon>Brachycera</taxon>
        <taxon>Muscomorpha</taxon>
        <taxon>Tephritoidea</taxon>
        <taxon>Tephritidae</taxon>
        <taxon>Bactrocera</taxon>
        <taxon>Bactrocera</taxon>
    </lineage>
</organism>
<evidence type="ECO:0000313" key="11">
    <source>
        <dbReference type="EMBL" id="JAC37364.1"/>
    </source>
</evidence>
<feature type="compositionally biased region" description="Basic and acidic residues" evidence="9">
    <location>
        <begin position="656"/>
        <end position="682"/>
    </location>
</feature>
<dbReference type="InterPro" id="IPR036638">
    <property type="entry name" value="HLH_DNA-bd_sf"/>
</dbReference>
<evidence type="ECO:0000256" key="4">
    <source>
        <dbReference type="ARBA" id="ARBA00023125"/>
    </source>
</evidence>
<dbReference type="Pfam" id="PF00010">
    <property type="entry name" value="HLH"/>
    <property type="match status" value="1"/>
</dbReference>
<evidence type="ECO:0000256" key="5">
    <source>
        <dbReference type="ARBA" id="ARBA00023163"/>
    </source>
</evidence>
<feature type="compositionally biased region" description="Low complexity" evidence="9">
    <location>
        <begin position="574"/>
        <end position="588"/>
    </location>
</feature>
<dbReference type="InterPro" id="IPR050283">
    <property type="entry name" value="E-box_TF_Regulators"/>
</dbReference>
<feature type="compositionally biased region" description="Low complexity" evidence="9">
    <location>
        <begin position="464"/>
        <end position="482"/>
    </location>
</feature>
<feature type="region of interest" description="Disordered" evidence="9">
    <location>
        <begin position="1415"/>
        <end position="1465"/>
    </location>
</feature>
<reference evidence="11" key="1">
    <citation type="journal article" date="2014" name="BMC Genomics">
        <title>Characterizing the developmental transcriptome of the oriental fruit fly, Bactrocera dorsalis (Diptera: Tephritidae) through comparative genomic analysis with Drosophila melanogaster utilizing modENCODE datasets.</title>
        <authorList>
            <person name="Geib S.M."/>
            <person name="Calla B."/>
            <person name="Hall B."/>
            <person name="Hou S."/>
            <person name="Manoukis N.C."/>
        </authorList>
    </citation>
    <scope>NUCLEOTIDE SEQUENCE</scope>
    <source>
        <strain evidence="11">Punador</strain>
    </source>
</reference>
<feature type="region of interest" description="Disordered" evidence="9">
    <location>
        <begin position="1363"/>
        <end position="1388"/>
    </location>
</feature>
<feature type="non-terminal residue" evidence="11">
    <location>
        <position position="1"/>
    </location>
</feature>
<dbReference type="GO" id="GO:0000977">
    <property type="term" value="F:RNA polymerase II transcription regulatory region sequence-specific DNA binding"/>
    <property type="evidence" value="ECO:0007669"/>
    <property type="project" value="TreeGrafter"/>
</dbReference>
<keyword evidence="6" id="KW-0539">Nucleus</keyword>
<feature type="region of interest" description="Disordered" evidence="9">
    <location>
        <begin position="206"/>
        <end position="229"/>
    </location>
</feature>
<proteinExistence type="predicted"/>
<feature type="compositionally biased region" description="Low complexity" evidence="9">
    <location>
        <begin position="633"/>
        <end position="648"/>
    </location>
</feature>
<feature type="compositionally biased region" description="Low complexity" evidence="9">
    <location>
        <begin position="1364"/>
        <end position="1386"/>
    </location>
</feature>
<evidence type="ECO:0000256" key="9">
    <source>
        <dbReference type="SAM" id="MobiDB-lite"/>
    </source>
</evidence>
<dbReference type="FunFam" id="4.10.280.10:FF:000030">
    <property type="entry name" value="Twist transcription factor"/>
    <property type="match status" value="1"/>
</dbReference>
<feature type="compositionally biased region" description="Polar residues" evidence="9">
    <location>
        <begin position="698"/>
        <end position="715"/>
    </location>
</feature>
<evidence type="ECO:0000256" key="3">
    <source>
        <dbReference type="ARBA" id="ARBA00023015"/>
    </source>
</evidence>
<dbReference type="Gene3D" id="4.10.280.10">
    <property type="entry name" value="Helix-loop-helix DNA-binding domain"/>
    <property type="match status" value="1"/>
</dbReference>
<name>A0A034V4C7_BACDO</name>
<evidence type="ECO:0000256" key="2">
    <source>
        <dbReference type="ARBA" id="ARBA00022782"/>
    </source>
</evidence>
<feature type="compositionally biased region" description="Basic and acidic residues" evidence="9">
    <location>
        <begin position="1134"/>
        <end position="1147"/>
    </location>
</feature>
<feature type="region of interest" description="Disordered" evidence="9">
    <location>
        <begin position="561"/>
        <end position="588"/>
    </location>
</feature>
<feature type="region of interest" description="Disordered" evidence="9">
    <location>
        <begin position="1134"/>
        <end position="1178"/>
    </location>
</feature>
<evidence type="ECO:0000256" key="8">
    <source>
        <dbReference type="ARBA" id="ARBA00072365"/>
    </source>
</evidence>
<feature type="region of interest" description="Disordered" evidence="9">
    <location>
        <begin position="1561"/>
        <end position="1591"/>
    </location>
</feature>
<dbReference type="OrthoDB" id="8583783at2759"/>
<dbReference type="GO" id="GO:0000981">
    <property type="term" value="F:DNA-binding transcription factor activity, RNA polymerase II-specific"/>
    <property type="evidence" value="ECO:0007669"/>
    <property type="project" value="TreeGrafter"/>
</dbReference>
<keyword evidence="5" id="KW-0804">Transcription</keyword>
<feature type="region of interest" description="Disordered" evidence="9">
    <location>
        <begin position="945"/>
        <end position="984"/>
    </location>
</feature>
<dbReference type="SUPFAM" id="SSF47459">
    <property type="entry name" value="HLH, helix-loop-helix DNA-binding domain"/>
    <property type="match status" value="1"/>
</dbReference>
<feature type="compositionally biased region" description="Low complexity" evidence="9">
    <location>
        <begin position="1162"/>
        <end position="1175"/>
    </location>
</feature>
<dbReference type="CDD" id="cd11464">
    <property type="entry name" value="bHLH_TS_TWIST"/>
    <property type="match status" value="1"/>
</dbReference>
<evidence type="ECO:0000256" key="6">
    <source>
        <dbReference type="ARBA" id="ARBA00023242"/>
    </source>
</evidence>
<dbReference type="InterPro" id="IPR011598">
    <property type="entry name" value="bHLH_dom"/>
</dbReference>
<gene>
    <name evidence="11" type="primary">TWIST</name>
</gene>
<accession>A0A034V4C7</accession>
<dbReference type="GO" id="GO:0030154">
    <property type="term" value="P:cell differentiation"/>
    <property type="evidence" value="ECO:0007669"/>
    <property type="project" value="UniProtKB-KW"/>
</dbReference>
<dbReference type="PANTHER" id="PTHR23349">
    <property type="entry name" value="BASIC HELIX-LOOP-HELIX TRANSCRIPTION FACTOR, TWIST"/>
    <property type="match status" value="1"/>
</dbReference>
<keyword evidence="2" id="KW-0221">Differentiation</keyword>
<keyword evidence="4" id="KW-0238">DNA-binding</keyword>
<comment type="function">
    <text evidence="7">Involved in the establishment and dorsoventral patterning of germ layers in the embryo.</text>
</comment>
<evidence type="ECO:0000256" key="7">
    <source>
        <dbReference type="ARBA" id="ARBA00059086"/>
    </source>
</evidence>
<sequence>APPPALLLPAAPAPAAAPAAAFPAIHYKKKQVRRSLTKLTSERATALLDGEATTVATASNDIDTSSIAEGADSMTLPTQPTFSYYATARRGRRRLKWRARSRHPCFDKHSRTESAPTDCVGDVDKAESVTRLPSCFVRLRRLEATELYEEVTKSMSAAAATVALQHTNETDVHTEPLMDKECVALKVTDATEDVSNTRLVLKRKLAADENEGSQSTRSPWRTKAEMKESLQKETSMDIVDDQLPPPTPSVPTPFVMPTETQKTELYLTETACSTDGDSTTTTAGGICIERRSKRIKKRRKLLEETKRRDNATDGKVMPIILKLVQEKLPEACGSCATKQSADKTSLTPNSQCALPHPLTAARYHVVGSLSKPQNVEVPSSESQKRRRCRPKRSCCRENCSLTDDAATTEDEHAPNVIHKPENTTLPPQLISQNKGKMVIDNVNIVNVNTCSESTKENCDKNKKSGAMTASSGTSVGSSSSMTLPSQIVPLPPVLPALTPTQSDPVNTAEVSTTDKPSIAAVKLTPTKAAPAASMSLKTFSTLMSNPTKSSLFTSPVKTDIVESPTKSSSSPVMTKMTTLTTPTSTSTANTQPVSVLLRNQLIVRVPLSILSADFQKKFLKTTNLQKTPIKATLSDTSTVTTETSKVSENLMTSSQETEKAEIAEPGHKKEENNAMHSNRDGESEGSITSTELPHASDEQSANEGQTSKGNAQAAQFQADATKAQLMPYSGYACGSSQYESEQSDFMGFSDGTGSSPNRRVDCLTNNSALYSNCAVPTIATQTPAPAETLTDAKLHEFISEFAPEFADETEAPQANELQATLPAGEVTAALLAEAEAETVATQQHTQLLSETNLSEMQDVENTLSGILNEMQDQHIYTPVSSSADDFFAQSVYSPLSEPPTTPTHSMYAESPLGGVGSVGSSSMAGGGGSLSVASSPYVQHMHMEPASVSSGQMSEPSPLPAPMSVGPPTHQPQSTQQTQGAAAGYSKQYGNKYGECFTEDSTQSELIGFQNDIPCFENIELVGAAANNASASPVSSQNEKSPRDLEMRALAAVSLEEATNCKVGVAKADTLPYMGTDMNACVNETNNGVQVHAPATDLPAECGADVGSTKEYSVDSAAFAQLLNDIQETERVVEQRARAQAQEDKTQDAAVQKKQQHRRQQQHVIPQPQQQQQQQHTLSGSFYHSANGAQASRLAPTQPPAMHTQRHIVEPTDFAYGDNGAAGAEVDPTDYHMQSAEMLSNCSANTTPLTFGQSAVEHIAGASTSTTTNMGKELNNNYNMHNGACNGVTTQLVGAHKRNRGEFESTDHELMSETKKPHLQLINEQQQPPQQQQQLQQQQAHFMHAQDTPRFVLDYLPTTVSDVNSNINGPNNNNADSNSNNSNSSSGGATQFEFAAREMCENSVDNFKYGYQQQLPHGAQQPQQQPQQHQSHQQQATQQALQQHSLQHTSTPTTTTPPHNVPATNGIFSLKHEIGKDLTHTLAHETTAAALSQVHAQAPHIIGKSLVQHYDFAHSMKSNNSEGDDLEFMRINGDNHENCDASYDYANDDLMDIRADSLSDNADTSAKHFRKPRRRTRRKSSRSEDADEFHNQRVMANVRERQRTQSLNDAFKALQQIIPTLPSDKLSKIQTLKLATRYIDFLCRVLSTSEISLLKTMDSKSILANNGLPLGTASILNAATNGTESELKGLRRATGASVIPPEKLSYLFGVWRMEGDTQNKT</sequence>
<dbReference type="InterPro" id="IPR015789">
    <property type="entry name" value="Twist-rel_bHLH"/>
</dbReference>